<reference evidence="1" key="1">
    <citation type="submission" date="2021-02" db="EMBL/GenBank/DDBJ databases">
        <authorList>
            <consortium name="DOE Joint Genome Institute"/>
            <person name="Ahrendt S."/>
            <person name="Looney B.P."/>
            <person name="Miyauchi S."/>
            <person name="Morin E."/>
            <person name="Drula E."/>
            <person name="Courty P.E."/>
            <person name="Chicoki N."/>
            <person name="Fauchery L."/>
            <person name="Kohler A."/>
            <person name="Kuo A."/>
            <person name="Labutti K."/>
            <person name="Pangilinan J."/>
            <person name="Lipzen A."/>
            <person name="Riley R."/>
            <person name="Andreopoulos W."/>
            <person name="He G."/>
            <person name="Johnson J."/>
            <person name="Barry K.W."/>
            <person name="Grigoriev I.V."/>
            <person name="Nagy L."/>
            <person name="Hibbett D."/>
            <person name="Henrissat B."/>
            <person name="Matheny P.B."/>
            <person name="Labbe J."/>
            <person name="Martin F."/>
        </authorList>
    </citation>
    <scope>NUCLEOTIDE SEQUENCE</scope>
    <source>
        <strain evidence="1">FP105234-sp</strain>
    </source>
</reference>
<organism evidence="1 2">
    <name type="scientific">Auriscalpium vulgare</name>
    <dbReference type="NCBI Taxonomy" id="40419"/>
    <lineage>
        <taxon>Eukaryota</taxon>
        <taxon>Fungi</taxon>
        <taxon>Dikarya</taxon>
        <taxon>Basidiomycota</taxon>
        <taxon>Agaricomycotina</taxon>
        <taxon>Agaricomycetes</taxon>
        <taxon>Russulales</taxon>
        <taxon>Auriscalpiaceae</taxon>
        <taxon>Auriscalpium</taxon>
    </lineage>
</organism>
<evidence type="ECO:0000313" key="1">
    <source>
        <dbReference type="EMBL" id="KAI0038026.1"/>
    </source>
</evidence>
<protein>
    <submittedName>
        <fullName evidence="1">Uncharacterized protein</fullName>
    </submittedName>
</protein>
<comment type="caution">
    <text evidence="1">The sequence shown here is derived from an EMBL/GenBank/DDBJ whole genome shotgun (WGS) entry which is preliminary data.</text>
</comment>
<dbReference type="EMBL" id="MU276616">
    <property type="protein sequence ID" value="KAI0038026.1"/>
    <property type="molecule type" value="Genomic_DNA"/>
</dbReference>
<keyword evidence="2" id="KW-1185">Reference proteome</keyword>
<reference evidence="1" key="2">
    <citation type="journal article" date="2022" name="New Phytol.">
        <title>Evolutionary transition to the ectomycorrhizal habit in the genomes of a hyperdiverse lineage of mushroom-forming fungi.</title>
        <authorList>
            <person name="Looney B."/>
            <person name="Miyauchi S."/>
            <person name="Morin E."/>
            <person name="Drula E."/>
            <person name="Courty P.E."/>
            <person name="Kohler A."/>
            <person name="Kuo A."/>
            <person name="LaButti K."/>
            <person name="Pangilinan J."/>
            <person name="Lipzen A."/>
            <person name="Riley R."/>
            <person name="Andreopoulos W."/>
            <person name="He G."/>
            <person name="Johnson J."/>
            <person name="Nolan M."/>
            <person name="Tritt A."/>
            <person name="Barry K.W."/>
            <person name="Grigoriev I.V."/>
            <person name="Nagy L.G."/>
            <person name="Hibbett D."/>
            <person name="Henrissat B."/>
            <person name="Matheny P.B."/>
            <person name="Labbe J."/>
            <person name="Martin F.M."/>
        </authorList>
    </citation>
    <scope>NUCLEOTIDE SEQUENCE</scope>
    <source>
        <strain evidence="1">FP105234-sp</strain>
    </source>
</reference>
<sequence>MRLEGTTRPTRSAARPPGTASANRADHRITYSVLAVCEGEATAGRWEGCVRPMVPRWQVMEAARCRHRGGWVAVATKGVGCRAQTPLERGPHARDETMMLAESREESSQDIAVVALECKAACAGACCRNREAGRIRSLNCFTVQLRQLRHTAHLLSHSILS</sequence>
<name>A0ACB8R3A3_9AGAM</name>
<gene>
    <name evidence="1" type="ORF">FA95DRAFT_1306656</name>
</gene>
<dbReference type="Proteomes" id="UP000814033">
    <property type="component" value="Unassembled WGS sequence"/>
</dbReference>
<evidence type="ECO:0000313" key="2">
    <source>
        <dbReference type="Proteomes" id="UP000814033"/>
    </source>
</evidence>
<proteinExistence type="predicted"/>
<accession>A0ACB8R3A3</accession>